<evidence type="ECO:0000256" key="7">
    <source>
        <dbReference type="ARBA" id="ARBA00023160"/>
    </source>
</evidence>
<gene>
    <name evidence="10" type="ORF">ING2E5B_0429</name>
</gene>
<organism evidence="10 11">
    <name type="scientific">Fermentimonas caenicola</name>
    <dbReference type="NCBI Taxonomy" id="1562970"/>
    <lineage>
        <taxon>Bacteria</taxon>
        <taxon>Pseudomonadati</taxon>
        <taxon>Bacteroidota</taxon>
        <taxon>Bacteroidia</taxon>
        <taxon>Bacteroidales</taxon>
        <taxon>Dysgonomonadaceae</taxon>
        <taxon>Fermentimonas</taxon>
    </lineage>
</organism>
<evidence type="ECO:0000256" key="1">
    <source>
        <dbReference type="ARBA" id="ARBA00006500"/>
    </source>
</evidence>
<dbReference type="SUPFAM" id="SSF54637">
    <property type="entry name" value="Thioesterase/thiol ester dehydrase-isomerase"/>
    <property type="match status" value="2"/>
</dbReference>
<dbReference type="InterPro" id="IPR029069">
    <property type="entry name" value="HotDog_dom_sf"/>
</dbReference>
<dbReference type="GO" id="GO:0000036">
    <property type="term" value="F:acyl carrier activity"/>
    <property type="evidence" value="ECO:0007669"/>
    <property type="project" value="TreeGrafter"/>
</dbReference>
<name>A0A098BZU9_9BACT</name>
<proteinExistence type="inferred from homology"/>
<sequence length="244" mass="28262">MGAKKIYVYDIEPQDIDFRRKVSLKSLTNFILITAGKNADENGFGIMDLQKEDLTWVLSRLVIQMDRIPHEDDTISIETWIEKIGTAFTTRNFRISDADGIVIGYAATSWAIMDMKTRRSIPLDSIPAMKEFIINESTPIGDPEHLPGVEGEIVNSFTVRYSKIDVNNHANSLYYVQWISDCFSLDFYREHRIRRFDINFLKELTIDDKGKVHREEVAPDDFRFEIVTRDKGIACRARLLFEEV</sequence>
<evidence type="ECO:0000256" key="5">
    <source>
        <dbReference type="ARBA" id="ARBA00022946"/>
    </source>
</evidence>
<keyword evidence="3" id="KW-0378">Hydrolase</keyword>
<evidence type="ECO:0000259" key="8">
    <source>
        <dbReference type="Pfam" id="PF01643"/>
    </source>
</evidence>
<dbReference type="InterPro" id="IPR049427">
    <property type="entry name" value="Acyl-ACP_TE_C"/>
</dbReference>
<protein>
    <submittedName>
        <fullName evidence="10">Acyl-acp thioesterase</fullName>
    </submittedName>
</protein>
<comment type="similarity">
    <text evidence="1">Belongs to the acyl-ACP thioesterase family.</text>
</comment>
<dbReference type="Gene3D" id="3.10.129.10">
    <property type="entry name" value="Hotdog Thioesterase"/>
    <property type="match status" value="2"/>
</dbReference>
<dbReference type="KEGG" id="pbt:ING2E5B_0429"/>
<dbReference type="PANTHER" id="PTHR31727:SF6">
    <property type="entry name" value="OLEOYL-ACYL CARRIER PROTEIN THIOESTERASE 1, CHLOROPLASTIC"/>
    <property type="match status" value="1"/>
</dbReference>
<feature type="domain" description="Acyl-ACP thioesterase-like C-terminal" evidence="9">
    <location>
        <begin position="153"/>
        <end position="215"/>
    </location>
</feature>
<dbReference type="STRING" id="1562970.ING2E5B_0429"/>
<keyword evidence="6" id="KW-0443">Lipid metabolism</keyword>
<evidence type="ECO:0000256" key="4">
    <source>
        <dbReference type="ARBA" id="ARBA00022832"/>
    </source>
</evidence>
<keyword evidence="2" id="KW-0444">Lipid biosynthesis</keyword>
<keyword evidence="5" id="KW-0809">Transit peptide</keyword>
<accession>A0A098BZU9</accession>
<keyword evidence="7" id="KW-0275">Fatty acid biosynthesis</keyword>
<dbReference type="Proteomes" id="UP000032417">
    <property type="component" value="Chromosome 1"/>
</dbReference>
<reference evidence="10 11" key="1">
    <citation type="submission" date="2014-08" db="EMBL/GenBank/DDBJ databases">
        <authorList>
            <person name="Wibberg D."/>
        </authorList>
    </citation>
    <scope>NUCLEOTIDE SEQUENCE [LARGE SCALE GENOMIC DNA]</scope>
    <source>
        <strain evidence="11">ING2-E5B</strain>
    </source>
</reference>
<dbReference type="InterPro" id="IPR045023">
    <property type="entry name" value="FATA/B"/>
</dbReference>
<evidence type="ECO:0000313" key="10">
    <source>
        <dbReference type="EMBL" id="CEA15197.1"/>
    </source>
</evidence>
<evidence type="ECO:0000259" key="9">
    <source>
        <dbReference type="Pfam" id="PF20791"/>
    </source>
</evidence>
<evidence type="ECO:0000313" key="11">
    <source>
        <dbReference type="Proteomes" id="UP000032417"/>
    </source>
</evidence>
<feature type="domain" description="Acyl-ACP thioesterase N-terminal hotdog" evidence="8">
    <location>
        <begin position="9"/>
        <end position="120"/>
    </location>
</feature>
<dbReference type="AlphaFoldDB" id="A0A098BZU9"/>
<keyword evidence="4" id="KW-0276">Fatty acid metabolism</keyword>
<keyword evidence="11" id="KW-1185">Reference proteome</keyword>
<dbReference type="InterPro" id="IPR002864">
    <property type="entry name" value="Acyl-ACP_thioesterase_NHD"/>
</dbReference>
<dbReference type="EMBL" id="LN515532">
    <property type="protein sequence ID" value="CEA15197.1"/>
    <property type="molecule type" value="Genomic_DNA"/>
</dbReference>
<dbReference type="Pfam" id="PF01643">
    <property type="entry name" value="Acyl-ACP_TE"/>
    <property type="match status" value="1"/>
</dbReference>
<dbReference type="PANTHER" id="PTHR31727">
    <property type="entry name" value="OLEOYL-ACYL CARRIER PROTEIN THIOESTERASE 1, CHLOROPLASTIC"/>
    <property type="match status" value="1"/>
</dbReference>
<evidence type="ECO:0000256" key="3">
    <source>
        <dbReference type="ARBA" id="ARBA00022801"/>
    </source>
</evidence>
<evidence type="ECO:0000256" key="6">
    <source>
        <dbReference type="ARBA" id="ARBA00023098"/>
    </source>
</evidence>
<evidence type="ECO:0000256" key="2">
    <source>
        <dbReference type="ARBA" id="ARBA00022516"/>
    </source>
</evidence>
<dbReference type="OrthoDB" id="9801517at2"/>
<dbReference type="HOGENOM" id="CLU_045466_2_0_10"/>
<dbReference type="GO" id="GO:0016297">
    <property type="term" value="F:fatty acyl-[ACP] hydrolase activity"/>
    <property type="evidence" value="ECO:0007669"/>
    <property type="project" value="InterPro"/>
</dbReference>
<dbReference type="Pfam" id="PF20791">
    <property type="entry name" value="Acyl-ACP_TE_C"/>
    <property type="match status" value="1"/>
</dbReference>
<dbReference type="CDD" id="cd00586">
    <property type="entry name" value="4HBT"/>
    <property type="match status" value="1"/>
</dbReference>